<evidence type="ECO:0000313" key="2">
    <source>
        <dbReference type="Proteomes" id="UP000327157"/>
    </source>
</evidence>
<evidence type="ECO:0000313" key="1">
    <source>
        <dbReference type="EMBL" id="KAB2626645.1"/>
    </source>
</evidence>
<dbReference type="AlphaFoldDB" id="A0A5N5HFL6"/>
<dbReference type="Proteomes" id="UP000327157">
    <property type="component" value="Chromosome 2"/>
</dbReference>
<protein>
    <submittedName>
        <fullName evidence="1">S ribonuclease</fullName>
    </submittedName>
</protein>
<dbReference type="EMBL" id="SMOL01000157">
    <property type="protein sequence ID" value="KAB2626645.1"/>
    <property type="molecule type" value="Genomic_DNA"/>
</dbReference>
<sequence>MKGVAIQNKEVQSQIKNIFVVVNKGVPRAFCRDFTVKGGGVGCGFGGGRDEGRTKGKQVRMNGGHLFETAGGGRGFPSPRRLRSQCFIEFRVSKLVSSAILVSDEDKGALARMVMERRGRRTLSTLSWEVVSKTGLFDSTTWGLKITKQGLGLCSMRNIGSW</sequence>
<reference evidence="1 2" key="1">
    <citation type="submission" date="2019-09" db="EMBL/GenBank/DDBJ databases">
        <authorList>
            <person name="Ou C."/>
        </authorList>
    </citation>
    <scope>NUCLEOTIDE SEQUENCE [LARGE SCALE GENOMIC DNA]</scope>
    <source>
        <strain evidence="1">S2</strain>
        <tissue evidence="1">Leaf</tissue>
    </source>
</reference>
<keyword evidence="2" id="KW-1185">Reference proteome</keyword>
<organism evidence="1 2">
    <name type="scientific">Pyrus ussuriensis x Pyrus communis</name>
    <dbReference type="NCBI Taxonomy" id="2448454"/>
    <lineage>
        <taxon>Eukaryota</taxon>
        <taxon>Viridiplantae</taxon>
        <taxon>Streptophyta</taxon>
        <taxon>Embryophyta</taxon>
        <taxon>Tracheophyta</taxon>
        <taxon>Spermatophyta</taxon>
        <taxon>Magnoliopsida</taxon>
        <taxon>eudicotyledons</taxon>
        <taxon>Gunneridae</taxon>
        <taxon>Pentapetalae</taxon>
        <taxon>rosids</taxon>
        <taxon>fabids</taxon>
        <taxon>Rosales</taxon>
        <taxon>Rosaceae</taxon>
        <taxon>Amygdaloideae</taxon>
        <taxon>Maleae</taxon>
        <taxon>Pyrus</taxon>
    </lineage>
</organism>
<proteinExistence type="predicted"/>
<reference evidence="1 2" key="3">
    <citation type="submission" date="2019-11" db="EMBL/GenBank/DDBJ databases">
        <title>A de novo genome assembly of a pear dwarfing rootstock.</title>
        <authorList>
            <person name="Wang F."/>
            <person name="Wang J."/>
            <person name="Li S."/>
            <person name="Zhang Y."/>
            <person name="Fang M."/>
            <person name="Ma L."/>
            <person name="Zhao Y."/>
            <person name="Jiang S."/>
        </authorList>
    </citation>
    <scope>NUCLEOTIDE SEQUENCE [LARGE SCALE GENOMIC DNA]</scope>
    <source>
        <strain evidence="1">S2</strain>
        <tissue evidence="1">Leaf</tissue>
    </source>
</reference>
<name>A0A5N5HFL6_9ROSA</name>
<reference evidence="2" key="2">
    <citation type="submission" date="2019-10" db="EMBL/GenBank/DDBJ databases">
        <title>A de novo genome assembly of a pear dwarfing rootstock.</title>
        <authorList>
            <person name="Wang F."/>
            <person name="Wang J."/>
            <person name="Li S."/>
            <person name="Zhang Y."/>
            <person name="Fang M."/>
            <person name="Ma L."/>
            <person name="Zhao Y."/>
            <person name="Jiang S."/>
        </authorList>
    </citation>
    <scope>NUCLEOTIDE SEQUENCE [LARGE SCALE GENOMIC DNA]</scope>
</reference>
<gene>
    <name evidence="1" type="ORF">D8674_020263</name>
</gene>
<accession>A0A5N5HFL6</accession>
<comment type="caution">
    <text evidence="1">The sequence shown here is derived from an EMBL/GenBank/DDBJ whole genome shotgun (WGS) entry which is preliminary data.</text>
</comment>